<gene>
    <name evidence="2" type="ORF">ZT1E4_G7483</name>
</gene>
<evidence type="ECO:0000313" key="3">
    <source>
        <dbReference type="Proteomes" id="UP000245764"/>
    </source>
</evidence>
<evidence type="ECO:0000313" key="2">
    <source>
        <dbReference type="EMBL" id="SMR55136.1"/>
    </source>
</evidence>
<reference evidence="3" key="1">
    <citation type="submission" date="2017-05" db="EMBL/GenBank/DDBJ databases">
        <authorList>
            <person name="Song R."/>
            <person name="Chenine A.L."/>
            <person name="Ruprecht R.M."/>
        </authorList>
    </citation>
    <scope>NUCLEOTIDE SEQUENCE [LARGE SCALE GENOMIC DNA]</scope>
</reference>
<proteinExistence type="predicted"/>
<dbReference type="AlphaFoldDB" id="A0A2H1GNK3"/>
<organism evidence="2 3">
    <name type="scientific">Zymoseptoria tritici ST99CH_1E4</name>
    <dbReference type="NCBI Taxonomy" id="1276532"/>
    <lineage>
        <taxon>Eukaryota</taxon>
        <taxon>Fungi</taxon>
        <taxon>Dikarya</taxon>
        <taxon>Ascomycota</taxon>
        <taxon>Pezizomycotina</taxon>
        <taxon>Dothideomycetes</taxon>
        <taxon>Dothideomycetidae</taxon>
        <taxon>Mycosphaerellales</taxon>
        <taxon>Mycosphaerellaceae</taxon>
        <taxon>Zymoseptoria</taxon>
    </lineage>
</organism>
<sequence>MSTNTEQPRASGPMDIDGEPGAEPDGVHAQQTFVTGDEELLTNCQLDTIQRDPQLRPTFQKVWLWSSKHNVRTEMNYEPTNEKMARIPGAHELSKESDKPDGDRSDLCQEYLVVGMIIADNPAKTHQTGANGGSGRKKQTFKASDLRLHRAVVACSDDRPGKCVTLVACEPWSGRCSTKVTTKKNVFFFPEFLAHIPDQEWTSSNTKRRDNFIGRHILSYSTKNDTRPTEAIPVVNDNFVKAITANPLAQAKSENLAHQMVMQLSLLQREPTVTQFKRMKALLLNAAPGLRFGPENPDAVYIEFFDEQEQYSILQATQLADILREHVSEIQPSHIIAFRSILVRMSLLERLTPADLVFFMGACIIDERCGRGPVNDAAVEALVEQTELRNRLQTPIIAADSEIVISAKDARHVLCIIKVALHSWKRYLDDVSSNLREQHGSVLEYVDMRDIMDRLKEVVDAHTAGMLYTQALAVNAAQASGANGVLIKEIDAMLKYIDEVLGGELRDSE</sequence>
<evidence type="ECO:0000256" key="1">
    <source>
        <dbReference type="SAM" id="MobiDB-lite"/>
    </source>
</evidence>
<accession>A0A2H1GNK3</accession>
<name>A0A2H1GNK3_ZYMTR</name>
<dbReference type="Proteomes" id="UP000245764">
    <property type="component" value="Chromosome 7"/>
</dbReference>
<protein>
    <submittedName>
        <fullName evidence="2">Uncharacterized protein</fullName>
    </submittedName>
</protein>
<dbReference type="EMBL" id="LT854259">
    <property type="protein sequence ID" value="SMR55136.1"/>
    <property type="molecule type" value="Genomic_DNA"/>
</dbReference>
<feature type="region of interest" description="Disordered" evidence="1">
    <location>
        <begin position="1"/>
        <end position="27"/>
    </location>
</feature>